<dbReference type="PANTHER" id="PTHR38590:SF1">
    <property type="entry name" value="BLL0828 PROTEIN"/>
    <property type="match status" value="1"/>
</dbReference>
<feature type="domain" description="DUF559" evidence="1">
    <location>
        <begin position="2"/>
        <end position="101"/>
    </location>
</feature>
<reference evidence="2 3" key="1">
    <citation type="journal article" date="2016" name="Int. J. Syst. Evol. Microbiol.">
        <title>Pontibacter aydingkolensis sp. nov., isolated from soil of a salt lake.</title>
        <authorList>
            <person name="Osman G."/>
            <person name="Zhang T."/>
            <person name="Lou K."/>
            <person name="Gao Y."/>
            <person name="Chang W."/>
            <person name="Lin Q."/>
            <person name="Yang H.M."/>
            <person name="Huo X.D."/>
            <person name="Wang N."/>
        </authorList>
    </citation>
    <scope>NUCLEOTIDE SEQUENCE [LARGE SCALE GENOMIC DNA]</scope>
    <source>
        <strain evidence="2 3">KACC 19255</strain>
    </source>
</reference>
<dbReference type="InterPro" id="IPR047216">
    <property type="entry name" value="Endonuclease_DUF559_bact"/>
</dbReference>
<keyword evidence="2" id="KW-0255">Endonuclease</keyword>
<accession>A0ABS7CNP7</accession>
<dbReference type="Pfam" id="PF04480">
    <property type="entry name" value="DUF559"/>
    <property type="match status" value="1"/>
</dbReference>
<keyword evidence="2" id="KW-0378">Hydrolase</keyword>
<evidence type="ECO:0000313" key="3">
    <source>
        <dbReference type="Proteomes" id="UP000813018"/>
    </source>
</evidence>
<dbReference type="RefSeq" id="WP_219875750.1">
    <property type="nucleotide sequence ID" value="NZ_JAHYXK010000001.1"/>
</dbReference>
<keyword evidence="3" id="KW-1185">Reference proteome</keyword>
<evidence type="ECO:0000259" key="1">
    <source>
        <dbReference type="Pfam" id="PF04480"/>
    </source>
</evidence>
<dbReference type="Gene3D" id="3.40.960.10">
    <property type="entry name" value="VSR Endonuclease"/>
    <property type="match status" value="1"/>
</dbReference>
<gene>
    <name evidence="2" type="ORF">K0O23_00100</name>
</gene>
<keyword evidence="2" id="KW-0540">Nuclease</keyword>
<dbReference type="Proteomes" id="UP000813018">
    <property type="component" value="Unassembled WGS sequence"/>
</dbReference>
<dbReference type="InterPro" id="IPR011335">
    <property type="entry name" value="Restrct_endonuc-II-like"/>
</dbReference>
<dbReference type="GO" id="GO:0004519">
    <property type="term" value="F:endonuclease activity"/>
    <property type="evidence" value="ECO:0007669"/>
    <property type="project" value="UniProtKB-KW"/>
</dbReference>
<organism evidence="2 3">
    <name type="scientific">Pontibacter aydingkolensis</name>
    <dbReference type="NCBI Taxonomy" id="1911536"/>
    <lineage>
        <taxon>Bacteria</taxon>
        <taxon>Pseudomonadati</taxon>
        <taxon>Bacteroidota</taxon>
        <taxon>Cytophagia</taxon>
        <taxon>Cytophagales</taxon>
        <taxon>Hymenobacteraceae</taxon>
        <taxon>Pontibacter</taxon>
    </lineage>
</organism>
<dbReference type="EMBL" id="JAHYXK010000001">
    <property type="protein sequence ID" value="MBW7465454.1"/>
    <property type="molecule type" value="Genomic_DNA"/>
</dbReference>
<protein>
    <submittedName>
        <fullName evidence="2">Endonuclease domain-containing protein</fullName>
    </submittedName>
</protein>
<dbReference type="InterPro" id="IPR007569">
    <property type="entry name" value="DUF559"/>
</dbReference>
<proteinExistence type="predicted"/>
<sequence>MLRNGLTPAEEELWRILRGRELEGRKFRRQHSIENYIVDFYCASEKLVIEVDGAVHDSPEAIANDSLRDEMLRHWGLKVLRIRNDEVFESLAAVRNKIISQFTNSPSCFWEGARGR</sequence>
<dbReference type="SUPFAM" id="SSF52980">
    <property type="entry name" value="Restriction endonuclease-like"/>
    <property type="match status" value="1"/>
</dbReference>
<comment type="caution">
    <text evidence="2">The sequence shown here is derived from an EMBL/GenBank/DDBJ whole genome shotgun (WGS) entry which is preliminary data.</text>
</comment>
<name>A0ABS7CNP7_9BACT</name>
<evidence type="ECO:0000313" key="2">
    <source>
        <dbReference type="EMBL" id="MBW7465454.1"/>
    </source>
</evidence>
<dbReference type="PANTHER" id="PTHR38590">
    <property type="entry name" value="BLL0828 PROTEIN"/>
    <property type="match status" value="1"/>
</dbReference>
<dbReference type="CDD" id="cd01038">
    <property type="entry name" value="Endonuclease_DUF559"/>
    <property type="match status" value="1"/>
</dbReference>